<dbReference type="AlphaFoldDB" id="A0A4R6DH15"/>
<reference evidence="1 2" key="1">
    <citation type="submission" date="2019-03" db="EMBL/GenBank/DDBJ databases">
        <title>Genomic analyses of the natural microbiome of Caenorhabditis elegans.</title>
        <authorList>
            <person name="Samuel B."/>
        </authorList>
    </citation>
    <scope>NUCLEOTIDE SEQUENCE [LARGE SCALE GENOMIC DNA]</scope>
    <source>
        <strain evidence="1 2">JUb65</strain>
    </source>
</reference>
<organism evidence="1 2">
    <name type="scientific">Curtobacterium flaccumfaciens</name>
    <dbReference type="NCBI Taxonomy" id="2035"/>
    <lineage>
        <taxon>Bacteria</taxon>
        <taxon>Bacillati</taxon>
        <taxon>Actinomycetota</taxon>
        <taxon>Actinomycetes</taxon>
        <taxon>Micrococcales</taxon>
        <taxon>Microbacteriaceae</taxon>
        <taxon>Curtobacterium</taxon>
    </lineage>
</organism>
<evidence type="ECO:0000313" key="1">
    <source>
        <dbReference type="EMBL" id="TDN43349.1"/>
    </source>
</evidence>
<dbReference type="EMBL" id="SNVW01000008">
    <property type="protein sequence ID" value="TDN43349.1"/>
    <property type="molecule type" value="Genomic_DNA"/>
</dbReference>
<accession>A0A4R6DH15</accession>
<gene>
    <name evidence="1" type="ORF">EDF64_10819</name>
</gene>
<name>A0A4R6DH15_9MICO</name>
<dbReference type="Proteomes" id="UP000295764">
    <property type="component" value="Unassembled WGS sequence"/>
</dbReference>
<proteinExistence type="predicted"/>
<comment type="caution">
    <text evidence="1">The sequence shown here is derived from an EMBL/GenBank/DDBJ whole genome shotgun (WGS) entry which is preliminary data.</text>
</comment>
<evidence type="ECO:0008006" key="3">
    <source>
        <dbReference type="Google" id="ProtNLM"/>
    </source>
</evidence>
<sequence>MATDLLDEPPTAPRHLVLQPAGDDARENLRRTVFTPVHRSVWADHLSEQDQSVLEREHPSGSVPMWGTTVGARGQMRMKWDRMAPGDLVLFLARNHAFLAATVTHKWSSAPLADALWARKQSGDRFLPWELMFSFTRPAPIRISYGELTSAARAERPLGTREFNVYPSPIGERVADLLDVDQRALIQPRTSIDFDDIVRKFDAVDAEATTRRRLEQAYLRDLVLPAARGRCDLCSREMDSMFLVAAHIKKRSSCSFEEKTDLPAIAMAACRFGCDELFERGLICVGTTGSILRSAAMTDATATAYWREHLSGKKVWRWEERSASHRYFAAHRELHRRQSNG</sequence>
<protein>
    <recommendedName>
        <fullName evidence="3">HNH endonuclease</fullName>
    </recommendedName>
</protein>
<evidence type="ECO:0000313" key="2">
    <source>
        <dbReference type="Proteomes" id="UP000295764"/>
    </source>
</evidence>